<evidence type="ECO:0000313" key="1">
    <source>
        <dbReference type="EMBL" id="ORE10644.1"/>
    </source>
</evidence>
<accession>A0A1X0RF58</accession>
<gene>
    <name evidence="1" type="ORF">BCV72DRAFT_199259</name>
</gene>
<dbReference type="EMBL" id="KV921863">
    <property type="protein sequence ID" value="ORE10644.1"/>
    <property type="molecule type" value="Genomic_DNA"/>
</dbReference>
<dbReference type="OrthoDB" id="2286136at2759"/>
<proteinExistence type="predicted"/>
<dbReference type="Proteomes" id="UP000242414">
    <property type="component" value="Unassembled WGS sequence"/>
</dbReference>
<dbReference type="VEuPathDB" id="FungiDB:BCV72DRAFT_199259"/>
<reference evidence="1" key="1">
    <citation type="journal article" date="2016" name="Proc. Natl. Acad. Sci. U.S.A.">
        <title>Lipid metabolic changes in an early divergent fungus govern the establishment of a mutualistic symbiosis with endobacteria.</title>
        <authorList>
            <person name="Lastovetsky O.A."/>
            <person name="Gaspar M.L."/>
            <person name="Mondo S.J."/>
            <person name="LaButti K.M."/>
            <person name="Sandor L."/>
            <person name="Grigoriev I.V."/>
            <person name="Henry S.A."/>
            <person name="Pawlowska T.E."/>
        </authorList>
    </citation>
    <scope>NUCLEOTIDE SEQUENCE [LARGE SCALE GENOMIC DNA]</scope>
    <source>
        <strain evidence="1">ATCC 52814</strain>
    </source>
</reference>
<organism evidence="1">
    <name type="scientific">Rhizopus microsporus var. microsporus</name>
    <dbReference type="NCBI Taxonomy" id="86635"/>
    <lineage>
        <taxon>Eukaryota</taxon>
        <taxon>Fungi</taxon>
        <taxon>Fungi incertae sedis</taxon>
        <taxon>Mucoromycota</taxon>
        <taxon>Mucoromycotina</taxon>
        <taxon>Mucoromycetes</taxon>
        <taxon>Mucorales</taxon>
        <taxon>Mucorineae</taxon>
        <taxon>Rhizopodaceae</taxon>
        <taxon>Rhizopus</taxon>
    </lineage>
</organism>
<sequence length="176" mass="19854">MTTYQPKYQGTLKILAHDGLELVGYSRNSPTDNSTANTTRLLQLMVDNLKERSFASRVYVSSSSWASTPFAKRDSKANDGIMSNLKSINDNTQDLLEYLNACDHDICLISIDFASLTTRSGDLLKLIEDNLAIKKIATETLTVNNGLFIIDVQDLKENQRMLNRFDNRSVFINRPK</sequence>
<name>A0A1X0RF58_RHIZD</name>
<protein>
    <submittedName>
        <fullName evidence="1">Uncharacterized protein</fullName>
    </submittedName>
</protein>
<dbReference type="AlphaFoldDB" id="A0A1X0RF58"/>